<evidence type="ECO:0000256" key="7">
    <source>
        <dbReference type="ARBA" id="ARBA00022692"/>
    </source>
</evidence>
<evidence type="ECO:0000313" key="15">
    <source>
        <dbReference type="Proteomes" id="UP000033489"/>
    </source>
</evidence>
<name>A0A0F2E3C7_9STRE</name>
<evidence type="ECO:0000256" key="5">
    <source>
        <dbReference type="ARBA" id="ARBA00022519"/>
    </source>
</evidence>
<keyword evidence="7 13" id="KW-0812">Transmembrane</keyword>
<evidence type="ECO:0000256" key="9">
    <source>
        <dbReference type="ARBA" id="ARBA00022989"/>
    </source>
</evidence>
<feature type="binding site" evidence="12">
    <location>
        <position position="314"/>
    </location>
    <ligand>
        <name>K(+)</name>
        <dbReference type="ChEBI" id="CHEBI:29103"/>
    </ligand>
</feature>
<evidence type="ECO:0000256" key="12">
    <source>
        <dbReference type="PIRSR" id="PIRSR006247-1"/>
    </source>
</evidence>
<comment type="similarity">
    <text evidence="2">Belongs to the TrkH potassium transport family.</text>
</comment>
<evidence type="ECO:0000256" key="6">
    <source>
        <dbReference type="ARBA" id="ARBA00022538"/>
    </source>
</evidence>
<keyword evidence="3" id="KW-0813">Transport</keyword>
<dbReference type="GO" id="GO:0046872">
    <property type="term" value="F:metal ion binding"/>
    <property type="evidence" value="ECO:0007669"/>
    <property type="project" value="UniProtKB-KW"/>
</dbReference>
<organism evidence="14 15">
    <name type="scientific">Streptococcus infantis</name>
    <dbReference type="NCBI Taxonomy" id="68892"/>
    <lineage>
        <taxon>Bacteria</taxon>
        <taxon>Bacillati</taxon>
        <taxon>Bacillota</taxon>
        <taxon>Bacilli</taxon>
        <taxon>Lactobacillales</taxon>
        <taxon>Streptococcaceae</taxon>
        <taxon>Streptococcus</taxon>
    </lineage>
</organism>
<feature type="transmembrane region" description="Helical" evidence="13">
    <location>
        <begin position="69"/>
        <end position="91"/>
    </location>
</feature>
<evidence type="ECO:0000313" key="14">
    <source>
        <dbReference type="EMBL" id="KJQ76311.1"/>
    </source>
</evidence>
<feature type="binding site" evidence="12">
    <location>
        <position position="315"/>
    </location>
    <ligand>
        <name>K(+)</name>
        <dbReference type="ChEBI" id="CHEBI:29103"/>
    </ligand>
</feature>
<evidence type="ECO:0000256" key="4">
    <source>
        <dbReference type="ARBA" id="ARBA00022475"/>
    </source>
</evidence>
<dbReference type="RefSeq" id="WP_045614419.1">
    <property type="nucleotide sequence ID" value="NZ_JYGT01000007.1"/>
</dbReference>
<dbReference type="PIRSF" id="PIRSF006247">
    <property type="entry name" value="TrkH"/>
    <property type="match status" value="1"/>
</dbReference>
<feature type="transmembrane region" description="Helical" evidence="13">
    <location>
        <begin position="183"/>
        <end position="201"/>
    </location>
</feature>
<dbReference type="OrthoDB" id="9810952at2"/>
<keyword evidence="8 12" id="KW-0630">Potassium</keyword>
<feature type="transmembrane region" description="Helical" evidence="13">
    <location>
        <begin position="37"/>
        <end position="57"/>
    </location>
</feature>
<feature type="transmembrane region" description="Helical" evidence="13">
    <location>
        <begin position="393"/>
        <end position="413"/>
    </location>
</feature>
<sequence length="479" mass="53263">MNRSMVRFLLAKLLLIEAGLLLVPVGIALYYRESNQVFTALFSTIGILVVLGLLGIIKKPKKQRIYAKEGVLIVALCWILWSFFGSLPFVFSGQIPNFIDAFFETSSGFTTTGATILNDVSVLSRSLLFWRSFTHLIGGMGVLVFALAIMDNAKNSHLEVMKAEVPGPVFGKVVSKLKNTAQILYILYLAMFALFVVIYYLAGMPLYDSFVIAMGTAGTGGFTVYNDGIAHYNSSLITYLTSVGVLMFGVNFNLYYYLMLRRVKEFFFDEELRAYLLIVVVSTGLITLNTLHLYSGVSQSFEMAFFQVSNIITTTGFGYGNITNWPLFSQYILLMLMAIGGSAGSTAGGLKVMRGVILAKIAKNQFLSTISPHRVLTLHVNQTVIDKDTQHKILKYFVVYIMILLSLMFIISLDANNLMIVTSAVFSCFNNIGPILGTTSSFSIFSPFSKLLLSFAMIAGRLEIYPIILLFMKRTWSKR</sequence>
<feature type="transmembrane region" description="Helical" evidence="13">
    <location>
        <begin position="9"/>
        <end position="31"/>
    </location>
</feature>
<evidence type="ECO:0000256" key="13">
    <source>
        <dbReference type="SAM" id="Phobius"/>
    </source>
</evidence>
<keyword evidence="4" id="KW-1003">Cell membrane</keyword>
<dbReference type="AlphaFoldDB" id="A0A0F2E3C7"/>
<feature type="transmembrane region" description="Helical" evidence="13">
    <location>
        <begin position="128"/>
        <end position="149"/>
    </location>
</feature>
<dbReference type="EMBL" id="JYGT01000007">
    <property type="protein sequence ID" value="KJQ76311.1"/>
    <property type="molecule type" value="Genomic_DNA"/>
</dbReference>
<comment type="caution">
    <text evidence="14">The sequence shown here is derived from an EMBL/GenBank/DDBJ whole genome shotgun (WGS) entry which is preliminary data.</text>
</comment>
<accession>A0A0F2E3C7</accession>
<feature type="binding site" evidence="12">
    <location>
        <position position="112"/>
    </location>
    <ligand>
        <name>K(+)</name>
        <dbReference type="ChEBI" id="CHEBI:29103"/>
    </ligand>
</feature>
<dbReference type="Pfam" id="PF02386">
    <property type="entry name" value="TrkH"/>
    <property type="match status" value="1"/>
</dbReference>
<dbReference type="InterPro" id="IPR003445">
    <property type="entry name" value="Cat_transpt"/>
</dbReference>
<keyword evidence="10" id="KW-0406">Ion transport</keyword>
<dbReference type="GO" id="GO:0005886">
    <property type="term" value="C:plasma membrane"/>
    <property type="evidence" value="ECO:0007669"/>
    <property type="project" value="UniProtKB-SubCell"/>
</dbReference>
<reference evidence="14 15" key="1">
    <citation type="submission" date="2015-02" db="EMBL/GenBank/DDBJ databases">
        <title>Evolution of amylase-binding proteins of oral streptococcal species.</title>
        <authorList>
            <person name="Haase E.M."/>
        </authorList>
    </citation>
    <scope>NUCLEOTIDE SEQUENCE [LARGE SCALE GENOMIC DNA]</scope>
    <source>
        <strain evidence="14 15">UC921A</strain>
    </source>
</reference>
<comment type="subcellular location">
    <subcellularLocation>
        <location evidence="1">Cell inner membrane</location>
        <topology evidence="1">Multi-pass membrane protein</topology>
    </subcellularLocation>
</comment>
<feature type="binding site" evidence="12">
    <location>
        <position position="431"/>
    </location>
    <ligand>
        <name>K(+)</name>
        <dbReference type="ChEBI" id="CHEBI:29103"/>
    </ligand>
</feature>
<evidence type="ECO:0000256" key="2">
    <source>
        <dbReference type="ARBA" id="ARBA00009137"/>
    </source>
</evidence>
<feature type="transmembrane region" description="Helical" evidence="13">
    <location>
        <begin position="272"/>
        <end position="291"/>
    </location>
</feature>
<gene>
    <name evidence="14" type="primary">trkH_2</name>
    <name evidence="14" type="ORF">TZ94_00809</name>
</gene>
<evidence type="ECO:0000256" key="8">
    <source>
        <dbReference type="ARBA" id="ARBA00022958"/>
    </source>
</evidence>
<feature type="transmembrane region" description="Helical" evidence="13">
    <location>
        <begin position="451"/>
        <end position="472"/>
    </location>
</feature>
<evidence type="ECO:0000256" key="11">
    <source>
        <dbReference type="ARBA" id="ARBA00023136"/>
    </source>
</evidence>
<keyword evidence="6" id="KW-0633">Potassium transport</keyword>
<feature type="transmembrane region" description="Helical" evidence="13">
    <location>
        <begin position="328"/>
        <end position="350"/>
    </location>
</feature>
<feature type="binding site" evidence="12">
    <location>
        <position position="111"/>
    </location>
    <ligand>
        <name>K(+)</name>
        <dbReference type="ChEBI" id="CHEBI:29103"/>
    </ligand>
</feature>
<dbReference type="GO" id="GO:0015379">
    <property type="term" value="F:potassium:chloride symporter activity"/>
    <property type="evidence" value="ECO:0007669"/>
    <property type="project" value="InterPro"/>
</dbReference>
<feature type="transmembrane region" description="Helical" evidence="13">
    <location>
        <begin position="237"/>
        <end position="260"/>
    </location>
</feature>
<evidence type="ECO:0000256" key="3">
    <source>
        <dbReference type="ARBA" id="ARBA00022448"/>
    </source>
</evidence>
<evidence type="ECO:0000256" key="1">
    <source>
        <dbReference type="ARBA" id="ARBA00004429"/>
    </source>
</evidence>
<dbReference type="InterPro" id="IPR004772">
    <property type="entry name" value="TrkH"/>
</dbReference>
<feature type="binding site" evidence="12">
    <location>
        <position position="220"/>
    </location>
    <ligand>
        <name>K(+)</name>
        <dbReference type="ChEBI" id="CHEBI:29103"/>
    </ligand>
</feature>
<keyword evidence="5" id="KW-0997">Cell inner membrane</keyword>
<dbReference type="Proteomes" id="UP000033489">
    <property type="component" value="Unassembled WGS sequence"/>
</dbReference>
<keyword evidence="12" id="KW-0479">Metal-binding</keyword>
<keyword evidence="9 13" id="KW-1133">Transmembrane helix</keyword>
<evidence type="ECO:0000256" key="10">
    <source>
        <dbReference type="ARBA" id="ARBA00023065"/>
    </source>
</evidence>
<keyword evidence="11 13" id="KW-0472">Membrane</keyword>
<dbReference type="PANTHER" id="PTHR32024:SF2">
    <property type="entry name" value="TRK SYSTEM POTASSIUM UPTAKE PROTEIN TRKG-RELATED"/>
    <property type="match status" value="1"/>
</dbReference>
<protein>
    <submittedName>
        <fullName evidence="14">Trk transporter membrane-spanning protein</fullName>
    </submittedName>
</protein>
<dbReference type="PANTHER" id="PTHR32024">
    <property type="entry name" value="TRK SYSTEM POTASSIUM UPTAKE PROTEIN TRKG-RELATED"/>
    <property type="match status" value="1"/>
</dbReference>
<proteinExistence type="inferred from homology"/>
<dbReference type="PATRIC" id="fig|28037.216.peg.787"/>